<dbReference type="InterPro" id="IPR000757">
    <property type="entry name" value="Beta-glucanase-like"/>
</dbReference>
<dbReference type="Gene3D" id="2.60.120.200">
    <property type="match status" value="1"/>
</dbReference>
<evidence type="ECO:0000313" key="4">
    <source>
        <dbReference type="EMBL" id="TWT47838.1"/>
    </source>
</evidence>
<dbReference type="CDD" id="cd08023">
    <property type="entry name" value="GH16_laminarinase_like"/>
    <property type="match status" value="1"/>
</dbReference>
<comment type="similarity">
    <text evidence="1">Belongs to the glycosyl hydrolase 16 family.</text>
</comment>
<evidence type="ECO:0000256" key="2">
    <source>
        <dbReference type="SAM" id="SignalP"/>
    </source>
</evidence>
<evidence type="ECO:0000313" key="5">
    <source>
        <dbReference type="Proteomes" id="UP000318995"/>
    </source>
</evidence>
<dbReference type="EMBL" id="SJPH01000002">
    <property type="protein sequence ID" value="TWT47838.1"/>
    <property type="molecule type" value="Genomic_DNA"/>
</dbReference>
<dbReference type="PANTHER" id="PTHR10963">
    <property type="entry name" value="GLYCOSYL HYDROLASE-RELATED"/>
    <property type="match status" value="1"/>
</dbReference>
<dbReference type="InterPro" id="IPR013320">
    <property type="entry name" value="ConA-like_dom_sf"/>
</dbReference>
<dbReference type="PANTHER" id="PTHR10963:SF55">
    <property type="entry name" value="GLYCOSIDE HYDROLASE FAMILY 16 PROTEIN"/>
    <property type="match status" value="1"/>
</dbReference>
<evidence type="ECO:0000256" key="1">
    <source>
        <dbReference type="ARBA" id="ARBA00006865"/>
    </source>
</evidence>
<sequence length="302" mass="34273" precursor="true">MIPSDAMYRFRGLLAAFALTAGADFAQAEGTNRSASAAALAADGYTLSWADEFDQDGPPSADNWSFEQGFKRNDEAQWYQSQNAYCENGLLIIEARRERIDLKHVKDKSLIPGWARQRSHAEYTSSSLLTKDKHEWLYGRFEMRAKVPTADGSWPAYWTLGKGRWPACGEIDIMEYYDRSVLANVAWLGRHNKTEWRTVKTPVVALGGPAWAEAFHLWRMDWNADSIELYLDDQLLNRTDTTEIRNANAAADNPFRKPNFLLLNLAIGGEKGGDPSRTVFPLRYEIDYVRVYQRTPHTAAIP</sequence>
<dbReference type="Proteomes" id="UP000318995">
    <property type="component" value="Unassembled WGS sequence"/>
</dbReference>
<name>A0A5C5WAB1_9BACT</name>
<dbReference type="GO" id="GO:0042972">
    <property type="term" value="F:licheninase activity"/>
    <property type="evidence" value="ECO:0007669"/>
    <property type="project" value="UniProtKB-EC"/>
</dbReference>
<dbReference type="SUPFAM" id="SSF49899">
    <property type="entry name" value="Concanavalin A-like lectins/glucanases"/>
    <property type="match status" value="1"/>
</dbReference>
<feature type="chain" id="PRO_5023009267" evidence="2">
    <location>
        <begin position="29"/>
        <end position="302"/>
    </location>
</feature>
<protein>
    <submittedName>
        <fullName evidence="4">Beta-glucanase</fullName>
        <ecNumber evidence="4">3.2.1.73</ecNumber>
    </submittedName>
</protein>
<feature type="domain" description="GH16" evidence="3">
    <location>
        <begin position="51"/>
        <end position="297"/>
    </location>
</feature>
<evidence type="ECO:0000259" key="3">
    <source>
        <dbReference type="PROSITE" id="PS51762"/>
    </source>
</evidence>
<keyword evidence="2" id="KW-0732">Signal</keyword>
<accession>A0A5C5WAB1</accession>
<organism evidence="4 5">
    <name type="scientific">Botrimarina hoheduenensis</name>
    <dbReference type="NCBI Taxonomy" id="2528000"/>
    <lineage>
        <taxon>Bacteria</taxon>
        <taxon>Pseudomonadati</taxon>
        <taxon>Planctomycetota</taxon>
        <taxon>Planctomycetia</taxon>
        <taxon>Pirellulales</taxon>
        <taxon>Lacipirellulaceae</taxon>
        <taxon>Botrimarina</taxon>
    </lineage>
</organism>
<dbReference type="PROSITE" id="PS51762">
    <property type="entry name" value="GH16_2"/>
    <property type="match status" value="1"/>
</dbReference>
<dbReference type="EC" id="3.2.1.73" evidence="4"/>
<keyword evidence="5" id="KW-1185">Reference proteome</keyword>
<reference evidence="4 5" key="1">
    <citation type="submission" date="2019-02" db="EMBL/GenBank/DDBJ databases">
        <title>Deep-cultivation of Planctomycetes and their phenomic and genomic characterization uncovers novel biology.</title>
        <authorList>
            <person name="Wiegand S."/>
            <person name="Jogler M."/>
            <person name="Boedeker C."/>
            <person name="Pinto D."/>
            <person name="Vollmers J."/>
            <person name="Rivas-Marin E."/>
            <person name="Kohn T."/>
            <person name="Peeters S.H."/>
            <person name="Heuer A."/>
            <person name="Rast P."/>
            <person name="Oberbeckmann S."/>
            <person name="Bunk B."/>
            <person name="Jeske O."/>
            <person name="Meyerdierks A."/>
            <person name="Storesund J.E."/>
            <person name="Kallscheuer N."/>
            <person name="Luecker S."/>
            <person name="Lage O.M."/>
            <person name="Pohl T."/>
            <person name="Merkel B.J."/>
            <person name="Hornburger P."/>
            <person name="Mueller R.-W."/>
            <person name="Bruemmer F."/>
            <person name="Labrenz M."/>
            <person name="Spormann A.M."/>
            <person name="Op Den Camp H."/>
            <person name="Overmann J."/>
            <person name="Amann R."/>
            <person name="Jetten M.S.M."/>
            <person name="Mascher T."/>
            <person name="Medema M.H."/>
            <person name="Devos D.P."/>
            <person name="Kaster A.-K."/>
            <person name="Ovreas L."/>
            <person name="Rohde M."/>
            <person name="Galperin M.Y."/>
            <person name="Jogler C."/>
        </authorList>
    </citation>
    <scope>NUCLEOTIDE SEQUENCE [LARGE SCALE GENOMIC DNA]</scope>
    <source>
        <strain evidence="4 5">Pla111</strain>
    </source>
</reference>
<gene>
    <name evidence="4" type="primary">bglA_3</name>
    <name evidence="4" type="ORF">Pla111_14630</name>
</gene>
<dbReference type="GO" id="GO:0005975">
    <property type="term" value="P:carbohydrate metabolic process"/>
    <property type="evidence" value="ECO:0007669"/>
    <property type="project" value="InterPro"/>
</dbReference>
<keyword evidence="4" id="KW-0378">Hydrolase</keyword>
<comment type="caution">
    <text evidence="4">The sequence shown here is derived from an EMBL/GenBank/DDBJ whole genome shotgun (WGS) entry which is preliminary data.</text>
</comment>
<keyword evidence="4" id="KW-0326">Glycosidase</keyword>
<feature type="signal peptide" evidence="2">
    <location>
        <begin position="1"/>
        <end position="28"/>
    </location>
</feature>
<dbReference type="RefSeq" id="WP_231930797.1">
    <property type="nucleotide sequence ID" value="NZ_SJPH01000002.1"/>
</dbReference>
<dbReference type="InterPro" id="IPR050546">
    <property type="entry name" value="Glycosyl_Hydrlase_16"/>
</dbReference>
<proteinExistence type="inferred from homology"/>
<dbReference type="AlphaFoldDB" id="A0A5C5WAB1"/>
<dbReference type="Pfam" id="PF00722">
    <property type="entry name" value="Glyco_hydro_16"/>
    <property type="match status" value="1"/>
</dbReference>